<reference evidence="8 9" key="1">
    <citation type="submission" date="2018-05" db="EMBL/GenBank/DDBJ databases">
        <title>Reference genomes for bee gut microbiota database.</title>
        <authorList>
            <person name="Ellegaard K.M."/>
        </authorList>
    </citation>
    <scope>NUCLEOTIDE SEQUENCE [LARGE SCALE GENOMIC DNA]</scope>
    <source>
        <strain evidence="8 9">ESL0182</strain>
    </source>
</reference>
<keyword evidence="9" id="KW-1185">Reference proteome</keyword>
<keyword evidence="4" id="KW-0808">Transferase</keyword>
<comment type="caution">
    <text evidence="8">The sequence shown here is derived from an EMBL/GenBank/DDBJ whole genome shotgun (WGS) entry which is preliminary data.</text>
</comment>
<dbReference type="InterPro" id="IPR050861">
    <property type="entry name" value="Dihydroxyacetone_Kinase"/>
</dbReference>
<name>A0A2V4DZN4_9GAMM</name>
<dbReference type="Pfam" id="PF02733">
    <property type="entry name" value="Dak1"/>
    <property type="match status" value="1"/>
</dbReference>
<evidence type="ECO:0000256" key="1">
    <source>
        <dbReference type="ARBA" id="ARBA00001113"/>
    </source>
</evidence>
<evidence type="ECO:0000256" key="2">
    <source>
        <dbReference type="ARBA" id="ARBA00004745"/>
    </source>
</evidence>
<comment type="pathway">
    <text evidence="2">Polyol metabolism; glycerol degradation.</text>
</comment>
<dbReference type="EC" id="2.7.1.121" evidence="3"/>
<dbReference type="FunFam" id="3.40.50.10440:FF:000001">
    <property type="entry name" value="Dihydroxyacetone kinase, DhaK subunit"/>
    <property type="match status" value="1"/>
</dbReference>
<organism evidence="8 9">
    <name type="scientific">Gilliamella apicola</name>
    <dbReference type="NCBI Taxonomy" id="1196095"/>
    <lineage>
        <taxon>Bacteria</taxon>
        <taxon>Pseudomonadati</taxon>
        <taxon>Pseudomonadota</taxon>
        <taxon>Gammaproteobacteria</taxon>
        <taxon>Orbales</taxon>
        <taxon>Orbaceae</taxon>
        <taxon>Gilliamella</taxon>
    </lineage>
</organism>
<dbReference type="GO" id="GO:0019563">
    <property type="term" value="P:glycerol catabolic process"/>
    <property type="evidence" value="ECO:0007669"/>
    <property type="project" value="TreeGrafter"/>
</dbReference>
<dbReference type="PROSITE" id="PS51481">
    <property type="entry name" value="DHAK"/>
    <property type="match status" value="1"/>
</dbReference>
<feature type="domain" description="DhaK" evidence="7">
    <location>
        <begin position="7"/>
        <end position="328"/>
    </location>
</feature>
<dbReference type="GO" id="GO:0004371">
    <property type="term" value="F:glycerone kinase activity"/>
    <property type="evidence" value="ECO:0007669"/>
    <property type="project" value="InterPro"/>
</dbReference>
<evidence type="ECO:0000256" key="3">
    <source>
        <dbReference type="ARBA" id="ARBA00012095"/>
    </source>
</evidence>
<dbReference type="InterPro" id="IPR004006">
    <property type="entry name" value="DhaK_dom"/>
</dbReference>
<keyword evidence="6" id="KW-0319">Glycerol metabolism</keyword>
<evidence type="ECO:0000256" key="5">
    <source>
        <dbReference type="ARBA" id="ARBA00022777"/>
    </source>
</evidence>
<evidence type="ECO:0000313" key="9">
    <source>
        <dbReference type="Proteomes" id="UP000247932"/>
    </source>
</evidence>
<evidence type="ECO:0000256" key="6">
    <source>
        <dbReference type="ARBA" id="ARBA00022798"/>
    </source>
</evidence>
<evidence type="ECO:0000313" key="8">
    <source>
        <dbReference type="EMBL" id="PXZ06380.1"/>
    </source>
</evidence>
<accession>A0A2V4DZN4</accession>
<protein>
    <recommendedName>
        <fullName evidence="3">phosphoenolpyruvate--glycerone phosphotransferase</fullName>
        <ecNumber evidence="3">2.7.1.121</ecNumber>
    </recommendedName>
</protein>
<dbReference type="Gene3D" id="3.30.1180.20">
    <property type="entry name" value="Dihydroxyacetone kinase, domain 2"/>
    <property type="match status" value="1"/>
</dbReference>
<dbReference type="Gene3D" id="3.40.50.10440">
    <property type="entry name" value="Dihydroxyacetone kinase, domain 1"/>
    <property type="match status" value="1"/>
</dbReference>
<dbReference type="FunFam" id="3.30.1180.20:FF:000002">
    <property type="entry name" value="Dihydroxyacetone kinase subunit DhaK"/>
    <property type="match status" value="1"/>
</dbReference>
<dbReference type="PANTHER" id="PTHR28629">
    <property type="entry name" value="TRIOKINASE/FMN CYCLASE"/>
    <property type="match status" value="1"/>
</dbReference>
<dbReference type="GO" id="GO:0005829">
    <property type="term" value="C:cytosol"/>
    <property type="evidence" value="ECO:0007669"/>
    <property type="project" value="TreeGrafter"/>
</dbReference>
<sequence length="332" mass="35867">MKRLINDGYDVVEELLEGYCLAHSDYVELKQDCNRVIVSKKMSSEPRVRIIVGGGSGHEPAFLGYVGKDFADAAAVGNVNTSPSPEYCYAAVKAVDAGKGCLFVYGNYAGDVMNFDMAAELAAEEGIRVETVTTTDDIYSSENVQDRRGVAGNVFVFKVAGSAAAKGYDLDKVKALTQKANANTYSIGVALSSSTLPVTGEPIFEMQDGDMEVGMGIHGEPGIERTKLEKADVVVSQLIDHILADSKLKSGDEIELLINGLGGLALMDQYICYRKAHLLLAEKGIKIYKSLVGNYVTSMDMVGMSISVIKLDQELKQLLDHPCDAPYFKVAY</sequence>
<dbReference type="PANTHER" id="PTHR28629:SF4">
    <property type="entry name" value="TRIOKINASE_FMN CYCLASE"/>
    <property type="match status" value="1"/>
</dbReference>
<keyword evidence="5 8" id="KW-0418">Kinase</keyword>
<evidence type="ECO:0000259" key="7">
    <source>
        <dbReference type="PROSITE" id="PS51481"/>
    </source>
</evidence>
<dbReference type="AlphaFoldDB" id="A0A2V4DZN4"/>
<dbReference type="RefSeq" id="WP_110433942.1">
    <property type="nucleotide sequence ID" value="NZ_QGLR01000012.1"/>
</dbReference>
<dbReference type="SUPFAM" id="SSF82549">
    <property type="entry name" value="DAK1/DegV-like"/>
    <property type="match status" value="1"/>
</dbReference>
<comment type="catalytic activity">
    <reaction evidence="1">
        <text>dihydroxyacetone + phosphoenolpyruvate = dihydroxyacetone phosphate + pyruvate</text>
        <dbReference type="Rhea" id="RHEA:18381"/>
        <dbReference type="ChEBI" id="CHEBI:15361"/>
        <dbReference type="ChEBI" id="CHEBI:16016"/>
        <dbReference type="ChEBI" id="CHEBI:57642"/>
        <dbReference type="ChEBI" id="CHEBI:58702"/>
        <dbReference type="EC" id="2.7.1.121"/>
    </reaction>
</comment>
<gene>
    <name evidence="8" type="ORF">DKK70_10455</name>
</gene>
<evidence type="ECO:0000256" key="4">
    <source>
        <dbReference type="ARBA" id="ARBA00022679"/>
    </source>
</evidence>
<dbReference type="Proteomes" id="UP000247932">
    <property type="component" value="Unassembled WGS sequence"/>
</dbReference>
<dbReference type="GO" id="GO:0047324">
    <property type="term" value="F:phosphoenolpyruvate-glycerone phosphotransferase activity"/>
    <property type="evidence" value="ECO:0007669"/>
    <property type="project" value="UniProtKB-EC"/>
</dbReference>
<proteinExistence type="predicted"/>
<dbReference type="OrthoDB" id="9806345at2"/>
<dbReference type="EMBL" id="QGLR01000012">
    <property type="protein sequence ID" value="PXZ06380.1"/>
    <property type="molecule type" value="Genomic_DNA"/>
</dbReference>